<reference evidence="1" key="1">
    <citation type="submission" date="2019-12" db="EMBL/GenBank/DDBJ databases">
        <title>Genome sequencing and annotation of Brassica cretica.</title>
        <authorList>
            <person name="Studholme D.J."/>
            <person name="Sarris P."/>
        </authorList>
    </citation>
    <scope>NUCLEOTIDE SEQUENCE</scope>
    <source>
        <strain evidence="1">PFS-109/04</strain>
        <tissue evidence="1">Leaf</tissue>
    </source>
</reference>
<organism evidence="1 2">
    <name type="scientific">Brassica cretica</name>
    <name type="common">Mustard</name>
    <dbReference type="NCBI Taxonomy" id="69181"/>
    <lineage>
        <taxon>Eukaryota</taxon>
        <taxon>Viridiplantae</taxon>
        <taxon>Streptophyta</taxon>
        <taxon>Embryophyta</taxon>
        <taxon>Tracheophyta</taxon>
        <taxon>Spermatophyta</taxon>
        <taxon>Magnoliopsida</taxon>
        <taxon>eudicotyledons</taxon>
        <taxon>Gunneridae</taxon>
        <taxon>Pentapetalae</taxon>
        <taxon>rosids</taxon>
        <taxon>malvids</taxon>
        <taxon>Brassicales</taxon>
        <taxon>Brassicaceae</taxon>
        <taxon>Brassiceae</taxon>
        <taxon>Brassica</taxon>
    </lineage>
</organism>
<name>A0A8S9N4J2_BRACR</name>
<dbReference type="EMBL" id="QGKX02002183">
    <property type="protein sequence ID" value="KAF3490183.1"/>
    <property type="molecule type" value="Genomic_DNA"/>
</dbReference>
<evidence type="ECO:0000313" key="2">
    <source>
        <dbReference type="Proteomes" id="UP000712600"/>
    </source>
</evidence>
<evidence type="ECO:0000313" key="1">
    <source>
        <dbReference type="EMBL" id="KAF3490183.1"/>
    </source>
</evidence>
<dbReference type="AlphaFoldDB" id="A0A8S9N4J2"/>
<proteinExistence type="predicted"/>
<sequence length="239" mass="27317">MNTVRVIKALVRRKLSDDLLARSEPHGLWVLGFPGPLGFLDSWLIPYGLDPRIAWGIGGFRTQRLFLRKPWVLDPEAPFEGRDHSRNAALGNYHLFLVEAGYAPTTRELLHKLVAEARERRYEPGSLVPSYIFMLGKENFLGIVGEKYSRITFLRTSGGRTLISGSPFQKRYGSIVSSTPVSAPGTASSSRKRQIADKENLSYFRIWKTSIYSNRQEPTYRRLYKGNPNPRIRDRLFET</sequence>
<gene>
    <name evidence="1" type="ORF">F2Q69_00052279</name>
</gene>
<dbReference type="Proteomes" id="UP000712600">
    <property type="component" value="Unassembled WGS sequence"/>
</dbReference>
<comment type="caution">
    <text evidence="1">The sequence shown here is derived from an EMBL/GenBank/DDBJ whole genome shotgun (WGS) entry which is preliminary data.</text>
</comment>
<protein>
    <submittedName>
        <fullName evidence="1">Uncharacterized protein</fullName>
    </submittedName>
</protein>
<accession>A0A8S9N4J2</accession>